<dbReference type="InterPro" id="IPR000594">
    <property type="entry name" value="ThiF_NAD_FAD-bd"/>
</dbReference>
<comment type="caution">
    <text evidence="2">The sequence shown here is derived from an EMBL/GenBank/DDBJ whole genome shotgun (WGS) entry which is preliminary data.</text>
</comment>
<dbReference type="InterPro" id="IPR036873">
    <property type="entry name" value="Rhodanese-like_dom_sf"/>
</dbReference>
<organism evidence="2 3">
    <name type="scientific">Sphagnum jensenii</name>
    <dbReference type="NCBI Taxonomy" id="128206"/>
    <lineage>
        <taxon>Eukaryota</taxon>
        <taxon>Viridiplantae</taxon>
        <taxon>Streptophyta</taxon>
        <taxon>Embryophyta</taxon>
        <taxon>Bryophyta</taxon>
        <taxon>Sphagnophytina</taxon>
        <taxon>Sphagnopsida</taxon>
        <taxon>Sphagnales</taxon>
        <taxon>Sphagnaceae</taxon>
        <taxon>Sphagnum</taxon>
    </lineage>
</organism>
<dbReference type="PANTHER" id="PTHR10953:SF102">
    <property type="entry name" value="ADENYLYLTRANSFERASE AND SULFURTRANSFERASE MOCS3"/>
    <property type="match status" value="1"/>
</dbReference>
<dbReference type="EMBL" id="CAXAQS010000641">
    <property type="protein sequence ID" value="CAK9252503.1"/>
    <property type="molecule type" value="Genomic_DNA"/>
</dbReference>
<dbReference type="CDD" id="cd00757">
    <property type="entry name" value="ThiF_MoeB_HesA_family"/>
    <property type="match status" value="1"/>
</dbReference>
<feature type="non-terminal residue" evidence="2">
    <location>
        <position position="1"/>
    </location>
</feature>
<dbReference type="InterPro" id="IPR001763">
    <property type="entry name" value="Rhodanese-like_dom"/>
</dbReference>
<dbReference type="Pfam" id="PF00899">
    <property type="entry name" value="ThiF"/>
    <property type="match status" value="1"/>
</dbReference>
<feature type="domain" description="Rhodanese" evidence="1">
    <location>
        <begin position="394"/>
        <end position="450"/>
    </location>
</feature>
<dbReference type="InterPro" id="IPR045886">
    <property type="entry name" value="ThiF/MoeB/HesA"/>
</dbReference>
<name>A0ABP0VDK7_9BRYO</name>
<dbReference type="InterPro" id="IPR035985">
    <property type="entry name" value="Ubiquitin-activating_enz"/>
</dbReference>
<dbReference type="PANTHER" id="PTHR10953">
    <property type="entry name" value="UBIQUITIN-ACTIVATING ENZYME E1"/>
    <property type="match status" value="1"/>
</dbReference>
<dbReference type="PROSITE" id="PS50206">
    <property type="entry name" value="RHODANESE_3"/>
    <property type="match status" value="1"/>
</dbReference>
<evidence type="ECO:0000313" key="2">
    <source>
        <dbReference type="EMBL" id="CAK9252503.1"/>
    </source>
</evidence>
<protein>
    <recommendedName>
        <fullName evidence="1">Rhodanese domain-containing protein</fullName>
    </recommendedName>
</protein>
<evidence type="ECO:0000259" key="1">
    <source>
        <dbReference type="PROSITE" id="PS50206"/>
    </source>
</evidence>
<dbReference type="SMART" id="SM00450">
    <property type="entry name" value="RHOD"/>
    <property type="match status" value="1"/>
</dbReference>
<dbReference type="Proteomes" id="UP001497444">
    <property type="component" value="Unassembled WGS sequence"/>
</dbReference>
<keyword evidence="3" id="KW-1185">Reference proteome</keyword>
<reference evidence="2" key="1">
    <citation type="submission" date="2024-02" db="EMBL/GenBank/DDBJ databases">
        <authorList>
            <consortium name="ELIXIR-Norway"/>
            <consortium name="Elixir Norway"/>
        </authorList>
    </citation>
    <scope>NUCLEOTIDE SEQUENCE</scope>
</reference>
<sequence length="452" mass="48866">GGIGSAVLLYLAGSGVGNIHIVDFDKVELSNLHRQVIHDEVSINTPKVESAAKRLRQLNSSIQCTSINEALSSSNCMALVQRVDVVVDATDNVETRYLLSDACVLLGKPLVSGSAGTWQRYLYFHSYCVPVGLEGQVTVLCAHSKDGALGESRGPCYRCLYPSIARVAATRSCADAGILGPVAGVVGCFEAAEAIKVLLLMRAPEVSRPAVTPLINRQSFYDGSTGETHLFELCGRRADCVACGDSPSIVTAADSWADIERMRAQETCATAALPCLAPHTEVSVQDFYAALQQAAARSSSSASNRKNENKVVVLDVRSATQHAMVSLRYYLENISAGEESAPTEVRACVRDLYDEGKLTLIDLPLKRLLLLSGDALVSAIIRSASEPAEVGHKREWGEERDDTATVYVLCRRGVHSVLATRHLLEHTSLRAVNVRGGLTAWWTHVDHRFPSY</sequence>
<dbReference type="Gene3D" id="3.40.50.720">
    <property type="entry name" value="NAD(P)-binding Rossmann-like Domain"/>
    <property type="match status" value="1"/>
</dbReference>
<accession>A0ABP0VDK7</accession>
<gene>
    <name evidence="2" type="ORF">CSSPJE1EN1_LOCUS27881</name>
</gene>
<dbReference type="SUPFAM" id="SSF69572">
    <property type="entry name" value="Activating enzymes of the ubiquitin-like proteins"/>
    <property type="match status" value="1"/>
</dbReference>
<evidence type="ECO:0000313" key="3">
    <source>
        <dbReference type="Proteomes" id="UP001497444"/>
    </source>
</evidence>
<dbReference type="SUPFAM" id="SSF52821">
    <property type="entry name" value="Rhodanese/Cell cycle control phosphatase"/>
    <property type="match status" value="1"/>
</dbReference>
<dbReference type="Gene3D" id="3.40.250.10">
    <property type="entry name" value="Rhodanese-like domain"/>
    <property type="match status" value="1"/>
</dbReference>
<proteinExistence type="predicted"/>